<protein>
    <submittedName>
        <fullName evidence="1">Uncharacterized protein</fullName>
    </submittedName>
</protein>
<proteinExistence type="predicted"/>
<comment type="caution">
    <text evidence="1">The sequence shown here is derived from an EMBL/GenBank/DDBJ whole genome shotgun (WGS) entry which is preliminary data.</text>
</comment>
<reference evidence="1 2" key="2">
    <citation type="submission" date="2019-01" db="EMBL/GenBank/DDBJ databases">
        <authorList>
            <person name="Li Y."/>
        </authorList>
    </citation>
    <scope>NUCLEOTIDE SEQUENCE [LARGE SCALE GENOMIC DNA]</scope>
    <source>
        <strain evidence="1 2">SK2B-1</strain>
    </source>
</reference>
<evidence type="ECO:0000313" key="1">
    <source>
        <dbReference type="EMBL" id="RWR16217.1"/>
    </source>
</evidence>
<dbReference type="AlphaFoldDB" id="A0A443J6K3"/>
<dbReference type="EMBL" id="SAUZ01000049">
    <property type="protein sequence ID" value="RWR16217.1"/>
    <property type="molecule type" value="Genomic_DNA"/>
</dbReference>
<dbReference type="RefSeq" id="WP_128210572.1">
    <property type="nucleotide sequence ID" value="NZ_JBHRSO010000058.1"/>
</dbReference>
<reference evidence="1 2" key="1">
    <citation type="submission" date="2019-01" db="EMBL/GenBank/DDBJ databases">
        <title>Sinorhodobacter populi sp. nov. isolated from the symptomatic bark tissue of Populus euramericana canker.</title>
        <authorList>
            <person name="Xu G."/>
        </authorList>
    </citation>
    <scope>NUCLEOTIDE SEQUENCE [LARGE SCALE GENOMIC DNA]</scope>
    <source>
        <strain evidence="1 2">SK2B-1</strain>
    </source>
</reference>
<gene>
    <name evidence="1" type="ORF">D2T30_22165</name>
</gene>
<evidence type="ECO:0000313" key="2">
    <source>
        <dbReference type="Proteomes" id="UP000284476"/>
    </source>
</evidence>
<sequence length="141" mass="15096">MALNEIELFASCSTIAGKISPFLLRESVAGCIGWCGMGPGLADLAATVECDGIGTIYSILADNGIRHEPEYLVGWNPGEAPPCSLRQDVRRHACRSTSTGFVTKRRRFTARTVTAKCAFVESRIIRAAFARVEGAVGCCPT</sequence>
<accession>A0A443J6K3</accession>
<organism evidence="1 2">
    <name type="scientific">Paenirhodobacter populi</name>
    <dbReference type="NCBI Taxonomy" id="2306993"/>
    <lineage>
        <taxon>Bacteria</taxon>
        <taxon>Pseudomonadati</taxon>
        <taxon>Pseudomonadota</taxon>
        <taxon>Alphaproteobacteria</taxon>
        <taxon>Rhodobacterales</taxon>
        <taxon>Rhodobacter group</taxon>
        <taxon>Paenirhodobacter</taxon>
    </lineage>
</organism>
<name>A0A443J6K3_9RHOB</name>
<dbReference type="Proteomes" id="UP000284476">
    <property type="component" value="Unassembled WGS sequence"/>
</dbReference>